<evidence type="ECO:0000313" key="1">
    <source>
        <dbReference type="EMBL" id="PDQ21481.1"/>
    </source>
</evidence>
<name>A0A2A6FIM1_9HYPH</name>
<proteinExistence type="predicted"/>
<comment type="caution">
    <text evidence="1">The sequence shown here is derived from an EMBL/GenBank/DDBJ whole genome shotgun (WGS) entry which is preliminary data.</text>
</comment>
<reference evidence="1 2" key="1">
    <citation type="submission" date="2017-09" db="EMBL/GenBank/DDBJ databases">
        <title>Mesorhizobum sanjuanii sp. nov. isolated from nodules of Lotus tenuis in saline-alkaline lowlands of Flooding Pampa.</title>
        <authorList>
            <person name="Sannazzaro A.I."/>
            <person name="Torres Tejerizo G.A."/>
            <person name="Fontana F."/>
            <person name="Cumpa Velazquez L.M."/>
            <person name="Hansen L."/>
            <person name="Pistorio M."/>
            <person name="Estrella M.J."/>
        </authorList>
    </citation>
    <scope>NUCLEOTIDE SEQUENCE [LARGE SCALE GENOMIC DNA]</scope>
    <source>
        <strain evidence="1 2">BSA136</strain>
    </source>
</reference>
<gene>
    <name evidence="1" type="ORF">CN311_08875</name>
</gene>
<dbReference type="EMBL" id="NWQG01000046">
    <property type="protein sequence ID" value="PDQ21481.1"/>
    <property type="molecule type" value="Genomic_DNA"/>
</dbReference>
<protein>
    <submittedName>
        <fullName evidence="1">Uncharacterized protein</fullName>
    </submittedName>
</protein>
<organism evidence="1 2">
    <name type="scientific">Mesorhizobium sanjuanii</name>
    <dbReference type="NCBI Taxonomy" id="2037900"/>
    <lineage>
        <taxon>Bacteria</taxon>
        <taxon>Pseudomonadati</taxon>
        <taxon>Pseudomonadota</taxon>
        <taxon>Alphaproteobacteria</taxon>
        <taxon>Hyphomicrobiales</taxon>
        <taxon>Phyllobacteriaceae</taxon>
        <taxon>Mesorhizobium</taxon>
    </lineage>
</organism>
<dbReference type="AlphaFoldDB" id="A0A2A6FIM1"/>
<dbReference type="Proteomes" id="UP000219182">
    <property type="component" value="Unassembled WGS sequence"/>
</dbReference>
<keyword evidence="2" id="KW-1185">Reference proteome</keyword>
<sequence>MGGRLLAMTNAKSLADTLGYRFGFTWKAVGDKGFHAVDGVEKIFSAEFIEKYWLGRKIKRSDFASLEKTAFTRSRLDAAALKRNFRGWICNEFRILEAFQDEGAETIRRSETLRGFDFSRNVKQALDAADRCRFPGPMAALHLRSGDIVRGKYRSSLGFANKVVPSTLARSIVSELSSKGLSTLLIGEDRATLEYLRSETGALLTDDFGAREFNDQTLKAFFEMRLMARCQGIYAGSSVFATVASVMGDIPSTETTTLFDSSRAAEIILGELEAHQSDYHPLEAAFGYQAAFLSLEDRISSARAREILEKAYGLDPENDVYALKIAASYFRENDCRSGEAILKSLMTREFLVSTEMPLRAMKVLTTRVCSGHVMSKDFEPFLAAARAGYPYAAACSAHILHRAFGELKPALQMIAQSLNTEPTNTLFKKIRRSIRPITPPKSGLLPKARLQLWKAGIRI</sequence>
<accession>A0A2A6FIM1</accession>
<evidence type="ECO:0000313" key="2">
    <source>
        <dbReference type="Proteomes" id="UP000219182"/>
    </source>
</evidence>